<sequence>MFGMPPVVRRLPAYEPPVGVAGGFVIPRPRPRPIWVPVPEPPSPVFDASRLVGIVLEVLDGRRAARLLREVAVPVLATRLGGLVRPRTTRMVRVPRVCHPSRFVAEVSVTVRREGRALAVAGRAEHRGGRWWFTSFTVLE</sequence>
<protein>
    <submittedName>
        <fullName evidence="1">Uncharacterized protein</fullName>
    </submittedName>
</protein>
<proteinExistence type="predicted"/>
<dbReference type="Pfam" id="PF20060">
    <property type="entry name" value="DUF6459"/>
    <property type="match status" value="1"/>
</dbReference>
<dbReference type="STRING" id="84724.SAMN04488564_103378"/>
<dbReference type="EMBL" id="FOYL01000003">
    <property type="protein sequence ID" value="SFR10349.1"/>
    <property type="molecule type" value="Genomic_DNA"/>
</dbReference>
<dbReference type="Proteomes" id="UP000198583">
    <property type="component" value="Unassembled WGS sequence"/>
</dbReference>
<dbReference type="InterPro" id="IPR045596">
    <property type="entry name" value="DUF6459"/>
</dbReference>
<reference evidence="2" key="1">
    <citation type="submission" date="2016-10" db="EMBL/GenBank/DDBJ databases">
        <authorList>
            <person name="Varghese N."/>
            <person name="Submissions S."/>
        </authorList>
    </citation>
    <scope>NUCLEOTIDE SEQUENCE [LARGE SCALE GENOMIC DNA]</scope>
    <source>
        <strain evidence="2">DSM 44232</strain>
    </source>
</reference>
<organism evidence="1 2">
    <name type="scientific">Lentzea waywayandensis</name>
    <dbReference type="NCBI Taxonomy" id="84724"/>
    <lineage>
        <taxon>Bacteria</taxon>
        <taxon>Bacillati</taxon>
        <taxon>Actinomycetota</taxon>
        <taxon>Actinomycetes</taxon>
        <taxon>Pseudonocardiales</taxon>
        <taxon>Pseudonocardiaceae</taxon>
        <taxon>Lentzea</taxon>
    </lineage>
</organism>
<keyword evidence="2" id="KW-1185">Reference proteome</keyword>
<name>A0A1I6DXW8_9PSEU</name>
<evidence type="ECO:0000313" key="1">
    <source>
        <dbReference type="EMBL" id="SFR10349.1"/>
    </source>
</evidence>
<gene>
    <name evidence="1" type="ORF">SAMN04488564_103378</name>
</gene>
<evidence type="ECO:0000313" key="2">
    <source>
        <dbReference type="Proteomes" id="UP000198583"/>
    </source>
</evidence>
<accession>A0A1I6DXW8</accession>
<dbReference type="AlphaFoldDB" id="A0A1I6DXW8"/>